<proteinExistence type="predicted"/>
<evidence type="ECO:0000313" key="3">
    <source>
        <dbReference type="Proteomes" id="UP000018031"/>
    </source>
</evidence>
<organism evidence="2 3">
    <name type="scientific">Porphyromonas crevioricanis JCM 15906</name>
    <dbReference type="NCBI Taxonomy" id="1305617"/>
    <lineage>
        <taxon>Bacteria</taxon>
        <taxon>Pseudomonadati</taxon>
        <taxon>Bacteroidota</taxon>
        <taxon>Bacteroidia</taxon>
        <taxon>Bacteroidales</taxon>
        <taxon>Porphyromonadaceae</taxon>
        <taxon>Porphyromonas</taxon>
    </lineage>
</organism>
<feature type="region of interest" description="Disordered" evidence="1">
    <location>
        <begin position="1"/>
        <end position="30"/>
    </location>
</feature>
<sequence>MLLSGAIQCSEKEKEIERKSGQKHLKKESNKERLLSSDSIGFHTSAPFCIGRETSCVFLSDRKPFHTLSKPQVRT</sequence>
<dbReference type="Proteomes" id="UP000018031">
    <property type="component" value="Unassembled WGS sequence"/>
</dbReference>
<protein>
    <submittedName>
        <fullName evidence="2">Uncharacterized protein</fullName>
    </submittedName>
</protein>
<reference evidence="2 3" key="2">
    <citation type="journal article" date="2013" name="Genome Announc.">
        <title>Draft Genome Sequences of Porphyromonas crevioricanis JCM 15906T and Porphyromonas cansulci JCM 13913T Isolated from a Canine Oral Cavity.</title>
        <authorList>
            <person name="Sakamoto M."/>
            <person name="Tanaka N."/>
            <person name="Shiwa Y."/>
            <person name="Yoshikawa H."/>
            <person name="Ohkuma M."/>
        </authorList>
    </citation>
    <scope>NUCLEOTIDE SEQUENCE [LARGE SCALE GENOMIC DNA]</scope>
    <source>
        <strain evidence="2 3">JCM 15906</strain>
    </source>
</reference>
<reference evidence="3" key="1">
    <citation type="journal article" date="2013" name="Genome">
        <title>Draft Genome Sequences of Porphyromonas crevioricanis JCM 15906T and Porphyromonas cansulci JCM 13913T Isolated from a Canine Oral Cavity.</title>
        <authorList>
            <person name="Sakamoto M."/>
            <person name="Tanaka N."/>
            <person name="Shiwa Y."/>
            <person name="Yoshikawa H."/>
            <person name="Ohkuma M."/>
        </authorList>
    </citation>
    <scope>NUCLEOTIDE SEQUENCE [LARGE SCALE GENOMIC DNA]</scope>
    <source>
        <strain evidence="3">JCM 15906</strain>
    </source>
</reference>
<accession>T1CRS4</accession>
<feature type="compositionally biased region" description="Basic and acidic residues" evidence="1">
    <location>
        <begin position="10"/>
        <end position="20"/>
    </location>
</feature>
<dbReference type="EMBL" id="BAOU01000040">
    <property type="protein sequence ID" value="GAD05778.1"/>
    <property type="molecule type" value="Genomic_DNA"/>
</dbReference>
<name>T1CRS4_9PORP</name>
<dbReference type="AlphaFoldDB" id="T1CRS4"/>
<gene>
    <name evidence="2" type="ORF">PORCRE_1486</name>
</gene>
<comment type="caution">
    <text evidence="2">The sequence shown here is derived from an EMBL/GenBank/DDBJ whole genome shotgun (WGS) entry which is preliminary data.</text>
</comment>
<evidence type="ECO:0000256" key="1">
    <source>
        <dbReference type="SAM" id="MobiDB-lite"/>
    </source>
</evidence>
<evidence type="ECO:0000313" key="2">
    <source>
        <dbReference type="EMBL" id="GAD05778.1"/>
    </source>
</evidence>